<evidence type="ECO:0000313" key="3">
    <source>
        <dbReference type="EMBL" id="WFP16940.1"/>
    </source>
</evidence>
<dbReference type="RefSeq" id="WP_278158094.1">
    <property type="nucleotide sequence ID" value="NZ_CP121252.1"/>
</dbReference>
<keyword evidence="1" id="KW-0812">Transmembrane</keyword>
<keyword evidence="1" id="KW-0472">Membrane</keyword>
<keyword evidence="1" id="KW-1133">Transmembrane helix</keyword>
<organism evidence="3 4">
    <name type="scientific">Citricoccus muralis</name>
    <dbReference type="NCBI Taxonomy" id="169134"/>
    <lineage>
        <taxon>Bacteria</taxon>
        <taxon>Bacillati</taxon>
        <taxon>Actinomycetota</taxon>
        <taxon>Actinomycetes</taxon>
        <taxon>Micrococcales</taxon>
        <taxon>Micrococcaceae</taxon>
        <taxon>Citricoccus</taxon>
    </lineage>
</organism>
<feature type="transmembrane region" description="Helical" evidence="1">
    <location>
        <begin position="27"/>
        <end position="48"/>
    </location>
</feature>
<reference evidence="3 4" key="1">
    <citation type="submission" date="2023-04" db="EMBL/GenBank/DDBJ databases">
        <title>Funneling lignin-derived compounds into biodiesel using alkali-halophilic Citricoccus sp. P2.</title>
        <authorList>
            <person name="Luo C.-B."/>
        </authorList>
    </citation>
    <scope>NUCLEOTIDE SEQUENCE [LARGE SCALE GENOMIC DNA]</scope>
    <source>
        <strain evidence="3 4">P2</strain>
    </source>
</reference>
<feature type="transmembrane region" description="Helical" evidence="1">
    <location>
        <begin position="76"/>
        <end position="101"/>
    </location>
</feature>
<gene>
    <name evidence="3" type="ORF">P8192_02105</name>
</gene>
<dbReference type="PANTHER" id="PTHR37810:SF5">
    <property type="entry name" value="IMMUNITY PROTEIN SDPI"/>
    <property type="match status" value="1"/>
</dbReference>
<accession>A0ABY8H714</accession>
<sequence length="264" mass="28742">MRAEDYEPNSDHYRVAVAARHGRARLWLPYVVTLVMLGAVFVWGAVIYDQLPELMPTGWGPDGEVRGWTEKSFGSVFTTAIIASGLFILMAALGAMAPMMSPGSPDLSAWELLRLTAGHRGITEYLGWVTALITLMMVGFNAQSWRLAASDGTWSAPVTMLLVVALVVAIFVILSPVFRSHLRWADRTAEQLGIHPTEEEAAEDALWLPSGLYNDPSNPAMMVPKREGYGIGTTVNVGSRKGRIAVIVFAVVIIAPLLIIGFTM</sequence>
<dbReference type="Proteomes" id="UP001219037">
    <property type="component" value="Chromosome"/>
</dbReference>
<dbReference type="InterPro" id="IPR012867">
    <property type="entry name" value="DUF1648"/>
</dbReference>
<dbReference type="EMBL" id="CP121252">
    <property type="protein sequence ID" value="WFP16940.1"/>
    <property type="molecule type" value="Genomic_DNA"/>
</dbReference>
<feature type="transmembrane region" description="Helical" evidence="1">
    <location>
        <begin position="154"/>
        <end position="178"/>
    </location>
</feature>
<proteinExistence type="predicted"/>
<name>A0ABY8H714_9MICC</name>
<dbReference type="PANTHER" id="PTHR37810">
    <property type="entry name" value="IMMUNITY PROTEIN SDPI"/>
    <property type="match status" value="1"/>
</dbReference>
<dbReference type="Pfam" id="PF07853">
    <property type="entry name" value="DUF1648"/>
    <property type="match status" value="1"/>
</dbReference>
<feature type="transmembrane region" description="Helical" evidence="1">
    <location>
        <begin position="122"/>
        <end position="142"/>
    </location>
</feature>
<protein>
    <submittedName>
        <fullName evidence="3">DUF1648 domain-containing protein</fullName>
    </submittedName>
</protein>
<evidence type="ECO:0000256" key="1">
    <source>
        <dbReference type="SAM" id="Phobius"/>
    </source>
</evidence>
<feature type="transmembrane region" description="Helical" evidence="1">
    <location>
        <begin position="244"/>
        <end position="263"/>
    </location>
</feature>
<evidence type="ECO:0000313" key="4">
    <source>
        <dbReference type="Proteomes" id="UP001219037"/>
    </source>
</evidence>
<feature type="domain" description="DUF1648" evidence="2">
    <location>
        <begin position="36"/>
        <end position="82"/>
    </location>
</feature>
<keyword evidence="4" id="KW-1185">Reference proteome</keyword>
<evidence type="ECO:0000259" key="2">
    <source>
        <dbReference type="Pfam" id="PF07853"/>
    </source>
</evidence>